<name>A0A918ZVA7_9ACTN</name>
<accession>A0A918ZVA7</accession>
<reference evidence="1" key="1">
    <citation type="journal article" date="2014" name="Int. J. Syst. Evol. Microbiol.">
        <title>Complete genome sequence of Corynebacterium casei LMG S-19264T (=DSM 44701T), isolated from a smear-ripened cheese.</title>
        <authorList>
            <consortium name="US DOE Joint Genome Institute (JGI-PGF)"/>
            <person name="Walter F."/>
            <person name="Albersmeier A."/>
            <person name="Kalinowski J."/>
            <person name="Ruckert C."/>
        </authorList>
    </citation>
    <scope>NUCLEOTIDE SEQUENCE</scope>
    <source>
        <strain evidence="1">CGMCC 4.7403</strain>
    </source>
</reference>
<evidence type="ECO:0000313" key="2">
    <source>
        <dbReference type="Proteomes" id="UP000603227"/>
    </source>
</evidence>
<evidence type="ECO:0000313" key="1">
    <source>
        <dbReference type="EMBL" id="GHE69922.1"/>
    </source>
</evidence>
<keyword evidence="2" id="KW-1185">Reference proteome</keyword>
<sequence>MPTHEAGGGIRFLIATPSGRLSETTAVIVGPSPTFATVRSHLGTTAKHDVDALAVPKQLFTTSPWTPPALSS</sequence>
<organism evidence="1 2">
    <name type="scientific">Streptomyces capitiformicae</name>
    <dbReference type="NCBI Taxonomy" id="2014920"/>
    <lineage>
        <taxon>Bacteria</taxon>
        <taxon>Bacillati</taxon>
        <taxon>Actinomycetota</taxon>
        <taxon>Actinomycetes</taxon>
        <taxon>Kitasatosporales</taxon>
        <taxon>Streptomycetaceae</taxon>
        <taxon>Streptomyces</taxon>
    </lineage>
</organism>
<dbReference type="Proteomes" id="UP000603227">
    <property type="component" value="Unassembled WGS sequence"/>
</dbReference>
<gene>
    <name evidence="1" type="ORF">GCM10017771_93770</name>
</gene>
<comment type="caution">
    <text evidence="1">The sequence shown here is derived from an EMBL/GenBank/DDBJ whole genome shotgun (WGS) entry which is preliminary data.</text>
</comment>
<reference evidence="1" key="2">
    <citation type="submission" date="2020-09" db="EMBL/GenBank/DDBJ databases">
        <authorList>
            <person name="Sun Q."/>
            <person name="Zhou Y."/>
        </authorList>
    </citation>
    <scope>NUCLEOTIDE SEQUENCE</scope>
    <source>
        <strain evidence="1">CGMCC 4.7403</strain>
    </source>
</reference>
<dbReference type="AlphaFoldDB" id="A0A918ZVA7"/>
<dbReference type="EMBL" id="BNAT01000075">
    <property type="protein sequence ID" value="GHE69922.1"/>
    <property type="molecule type" value="Genomic_DNA"/>
</dbReference>
<proteinExistence type="predicted"/>
<protein>
    <submittedName>
        <fullName evidence="1">Uncharacterized protein</fullName>
    </submittedName>
</protein>